<sequence>MFLSKWKKVITLFFVIALIGSGSYSGKGGNVAHAAGTYYVAPNGSDSTGNGTSTNPWKSLAYASAHVASGDTIHLKAGTYTETQISYIPVGVNVEGEGVNNTIIQSSAAVDPYLEALIMLQSPEGAPQNGNQTLSGFTIDGMQRALESGIFVFRRNNVTLHDINVSNTHFSGIKVYGYWTDDNVEPSYYGSGIQLYNIRLTETSRDLDGWSSGALMLSGLQGADIHNINITESGGYGIKFGAGGGWLKGVKIHDSTIHVNSYDPFWGSDASMELWNVIENSEVYNIKSNNWFSFVNKLETAPGVTSLKVHDNQIISERVDSPKEAIEFLVSNGQIYNNYMEQFQFGVVDYRVGNSSNNLIHHNVFRNPQVSTRADNAGILMNSRQYAFSGMKVYNNIFDNYKIGIQFGAESGTFINGEIKNNIFINTPVGIRTLTSSSANMSNFQVQNNIYHNVPTFVQHNSVPTNWQQSNNFNTDPGMKKTGAIPAPYYIPSSSASTTVNTGVNVGLPYSGSAPDIGAYEFGNTYPDSPTVKKLEAENYSSMSGIMNYGSAIGNLDHGDWIAYNSINLETSPYSVEVSLGVPYNYAGQQIEVRTGGPTGTLLGTLTTVGSGDWGSYGRQSATLSGTGGVQNLYFVFKGNAGIGNLDWIKIYSNSISVADTQAPSAPTNLSSPSKTSTSVNLSWTASTDNVGVTGYDVYRGTTYVTTVTGTTATVTGLTANTAYTFSVKAKDAAGNVSAASSGLTVTTNPAAVTVIDLSHNGTGAATFGSSSNEVKRWQTFLANTNNKLVSVDLKLKRIYGNPSNVTVQLYATSGGKPTGSPLASATINASSITGTLAVVNAAIPYTGLVNGTEYAIVLGQQNTIDGAYGWSSGADVSTSYHFGKFDGGSVWTDESFVGDGWMKVNVSN</sequence>
<dbReference type="SUPFAM" id="SSF49265">
    <property type="entry name" value="Fibronectin type III"/>
    <property type="match status" value="1"/>
</dbReference>
<comment type="caution">
    <text evidence="4">The sequence shown here is derived from an EMBL/GenBank/DDBJ whole genome shotgun (WGS) entry which is preliminary data.</text>
</comment>
<dbReference type="InterPro" id="IPR006584">
    <property type="entry name" value="Cellulose-bd_IV"/>
</dbReference>
<dbReference type="InterPro" id="IPR036116">
    <property type="entry name" value="FN3_sf"/>
</dbReference>
<protein>
    <submittedName>
        <fullName evidence="4">Carbohydrate-binding protein</fullName>
    </submittedName>
</protein>
<dbReference type="InterPro" id="IPR006626">
    <property type="entry name" value="PbH1"/>
</dbReference>
<evidence type="ECO:0000259" key="2">
    <source>
        <dbReference type="PROSITE" id="PS50853"/>
    </source>
</evidence>
<dbReference type="CDD" id="cd04084">
    <property type="entry name" value="CBM6_xylanase-like"/>
    <property type="match status" value="1"/>
</dbReference>
<dbReference type="InterPro" id="IPR005084">
    <property type="entry name" value="CBM6"/>
</dbReference>
<dbReference type="InterPro" id="IPR012334">
    <property type="entry name" value="Pectin_lyas_fold"/>
</dbReference>
<evidence type="ECO:0000256" key="1">
    <source>
        <dbReference type="ARBA" id="ARBA00022729"/>
    </source>
</evidence>
<evidence type="ECO:0000313" key="4">
    <source>
        <dbReference type="EMBL" id="MFD2611619.1"/>
    </source>
</evidence>
<dbReference type="InterPro" id="IPR003961">
    <property type="entry name" value="FN3_dom"/>
</dbReference>
<dbReference type="RefSeq" id="WP_377600456.1">
    <property type="nucleotide sequence ID" value="NZ_JBHUME010000005.1"/>
</dbReference>
<evidence type="ECO:0000313" key="5">
    <source>
        <dbReference type="Proteomes" id="UP001597541"/>
    </source>
</evidence>
<dbReference type="PROSITE" id="PS51175">
    <property type="entry name" value="CBM6"/>
    <property type="match status" value="1"/>
</dbReference>
<dbReference type="Gene3D" id="2.160.20.10">
    <property type="entry name" value="Single-stranded right-handed beta-helix, Pectin lyase-like"/>
    <property type="match status" value="1"/>
</dbReference>
<reference evidence="5" key="1">
    <citation type="journal article" date="2019" name="Int. J. Syst. Evol. Microbiol.">
        <title>The Global Catalogue of Microorganisms (GCM) 10K type strain sequencing project: providing services to taxonomists for standard genome sequencing and annotation.</title>
        <authorList>
            <consortium name="The Broad Institute Genomics Platform"/>
            <consortium name="The Broad Institute Genome Sequencing Center for Infectious Disease"/>
            <person name="Wu L."/>
            <person name="Ma J."/>
        </authorList>
    </citation>
    <scope>NUCLEOTIDE SEQUENCE [LARGE SCALE GENOMIC DNA]</scope>
    <source>
        <strain evidence="5">KCTC 3950</strain>
    </source>
</reference>
<dbReference type="SUPFAM" id="SSF49785">
    <property type="entry name" value="Galactose-binding domain-like"/>
    <property type="match status" value="1"/>
</dbReference>
<name>A0ABW5P948_9BACL</name>
<dbReference type="InterPro" id="IPR013783">
    <property type="entry name" value="Ig-like_fold"/>
</dbReference>
<keyword evidence="1" id="KW-0732">Signal</keyword>
<dbReference type="Gene3D" id="2.60.40.10">
    <property type="entry name" value="Immunoglobulins"/>
    <property type="match status" value="1"/>
</dbReference>
<keyword evidence="5" id="KW-1185">Reference proteome</keyword>
<dbReference type="SMART" id="SM00606">
    <property type="entry name" value="CBD_IV"/>
    <property type="match status" value="1"/>
</dbReference>
<accession>A0ABW5P948</accession>
<dbReference type="SUPFAM" id="SSF51126">
    <property type="entry name" value="Pectin lyase-like"/>
    <property type="match status" value="2"/>
</dbReference>
<dbReference type="EMBL" id="JBHUME010000005">
    <property type="protein sequence ID" value="MFD2611619.1"/>
    <property type="molecule type" value="Genomic_DNA"/>
</dbReference>
<feature type="domain" description="CBM6" evidence="3">
    <location>
        <begin position="533"/>
        <end position="652"/>
    </location>
</feature>
<dbReference type="InterPro" id="IPR008979">
    <property type="entry name" value="Galactose-bd-like_sf"/>
</dbReference>
<dbReference type="Pfam" id="PF03422">
    <property type="entry name" value="CBM_6"/>
    <property type="match status" value="1"/>
</dbReference>
<dbReference type="Pfam" id="PF00041">
    <property type="entry name" value="fn3"/>
    <property type="match status" value="1"/>
</dbReference>
<dbReference type="Proteomes" id="UP001597541">
    <property type="component" value="Unassembled WGS sequence"/>
</dbReference>
<organism evidence="4 5">
    <name type="scientific">Paenibacillus gansuensis</name>
    <dbReference type="NCBI Taxonomy" id="306542"/>
    <lineage>
        <taxon>Bacteria</taxon>
        <taxon>Bacillati</taxon>
        <taxon>Bacillota</taxon>
        <taxon>Bacilli</taxon>
        <taxon>Bacillales</taxon>
        <taxon>Paenibacillaceae</taxon>
        <taxon>Paenibacillus</taxon>
    </lineage>
</organism>
<dbReference type="CDD" id="cd00063">
    <property type="entry name" value="FN3"/>
    <property type="match status" value="1"/>
</dbReference>
<dbReference type="SMART" id="SM00710">
    <property type="entry name" value="PbH1"/>
    <property type="match status" value="8"/>
</dbReference>
<evidence type="ECO:0000259" key="3">
    <source>
        <dbReference type="PROSITE" id="PS51175"/>
    </source>
</evidence>
<dbReference type="InterPro" id="IPR011050">
    <property type="entry name" value="Pectin_lyase_fold/virulence"/>
</dbReference>
<feature type="domain" description="Fibronectin type-III" evidence="2">
    <location>
        <begin position="666"/>
        <end position="751"/>
    </location>
</feature>
<proteinExistence type="predicted"/>
<dbReference type="SMART" id="SM00060">
    <property type="entry name" value="FN3"/>
    <property type="match status" value="1"/>
</dbReference>
<gene>
    <name evidence="4" type="ORF">ACFSUF_04195</name>
</gene>
<dbReference type="PROSITE" id="PS50853">
    <property type="entry name" value="FN3"/>
    <property type="match status" value="1"/>
</dbReference>
<dbReference type="Gene3D" id="2.60.120.260">
    <property type="entry name" value="Galactose-binding domain-like"/>
    <property type="match status" value="1"/>
</dbReference>